<dbReference type="Pfam" id="PF04715">
    <property type="entry name" value="Anth_synt_I_N"/>
    <property type="match status" value="1"/>
</dbReference>
<dbReference type="InterPro" id="IPR005801">
    <property type="entry name" value="ADC_synthase"/>
</dbReference>
<gene>
    <name evidence="3" type="ORF">ABFZ84_06025</name>
</gene>
<reference evidence="3 4" key="1">
    <citation type="submission" date="2024-05" db="EMBL/GenBank/DDBJ databases">
        <title>Three bacterial strains, DH-69, EH-24, and ECK-19 isolated from coastal sediments.</title>
        <authorList>
            <person name="Ye Y.-Q."/>
            <person name="Du Z.-J."/>
        </authorList>
    </citation>
    <scope>NUCLEOTIDE SEQUENCE [LARGE SCALE GENOMIC DNA]</scope>
    <source>
        <strain evidence="3 4">ECK-19</strain>
    </source>
</reference>
<dbReference type="PRINTS" id="PR00095">
    <property type="entry name" value="ANTSNTHASEI"/>
</dbReference>
<dbReference type="Proteomes" id="UP001560685">
    <property type="component" value="Unassembled WGS sequence"/>
</dbReference>
<dbReference type="PANTHER" id="PTHR11236:SF50">
    <property type="entry name" value="AMINODEOXYCHORISMATE SYNTHASE COMPONENT 1"/>
    <property type="match status" value="1"/>
</dbReference>
<dbReference type="EMBL" id="JBEHZE010000001">
    <property type="protein sequence ID" value="MEX6633103.1"/>
    <property type="molecule type" value="Genomic_DNA"/>
</dbReference>
<dbReference type="InterPro" id="IPR006805">
    <property type="entry name" value="Anth_synth_I_N"/>
</dbReference>
<dbReference type="Pfam" id="PF00425">
    <property type="entry name" value="Chorismate_bind"/>
    <property type="match status" value="1"/>
</dbReference>
<dbReference type="InterPro" id="IPR015890">
    <property type="entry name" value="Chorismate_C"/>
</dbReference>
<dbReference type="PANTHER" id="PTHR11236">
    <property type="entry name" value="AMINOBENZOATE/ANTHRANILATE SYNTHASE"/>
    <property type="match status" value="1"/>
</dbReference>
<evidence type="ECO:0000259" key="1">
    <source>
        <dbReference type="Pfam" id="PF00425"/>
    </source>
</evidence>
<feature type="domain" description="Chorismate-utilising enzyme C-terminal" evidence="1">
    <location>
        <begin position="170"/>
        <end position="429"/>
    </location>
</feature>
<dbReference type="Gene3D" id="3.60.120.10">
    <property type="entry name" value="Anthranilate synthase"/>
    <property type="match status" value="1"/>
</dbReference>
<proteinExistence type="predicted"/>
<evidence type="ECO:0000313" key="3">
    <source>
        <dbReference type="EMBL" id="MEX6633103.1"/>
    </source>
</evidence>
<evidence type="ECO:0000313" key="4">
    <source>
        <dbReference type="Proteomes" id="UP001560685"/>
    </source>
</evidence>
<keyword evidence="4" id="KW-1185">Reference proteome</keyword>
<name>A0ABV3Z3T4_9PROT</name>
<dbReference type="InterPro" id="IPR019999">
    <property type="entry name" value="Anth_synth_I-like"/>
</dbReference>
<feature type="domain" description="Anthranilate synthase component I N-terminal" evidence="2">
    <location>
        <begin position="8"/>
        <end position="129"/>
    </location>
</feature>
<organism evidence="3 4">
    <name type="scientific">Hyphococcus lacteus</name>
    <dbReference type="NCBI Taxonomy" id="3143536"/>
    <lineage>
        <taxon>Bacteria</taxon>
        <taxon>Pseudomonadati</taxon>
        <taxon>Pseudomonadota</taxon>
        <taxon>Alphaproteobacteria</taxon>
        <taxon>Parvularculales</taxon>
        <taxon>Parvularculaceae</taxon>
        <taxon>Hyphococcus</taxon>
    </lineage>
</organism>
<protein>
    <submittedName>
        <fullName evidence="3">Anthranilate synthase component I family protein</fullName>
    </submittedName>
</protein>
<evidence type="ECO:0000259" key="2">
    <source>
        <dbReference type="Pfam" id="PF04715"/>
    </source>
</evidence>
<accession>A0ABV3Z3T4</accession>
<sequence>MVSIEIEWQNPIDAFAPFAGVPHAHLLHAGDGANDAEWSILVAAPVEVIEGATNKSLQRLDEILQQRRGAPVTEEMDFPFCGGVLGYIGYEAASLFEPSLKIPASPYLLPDISFGIYDAAALFSVKLKRMFVVGRTEVACKALCDVLATKRAVTQSPLPSFQLGSNFSATEYKNAVNSAIENILDGDFYQVNFSHRITAQAESELDVYSIARSVLSENNSRFGAFLQFAQGQVVSASPERFFQIECDQHGNRRILTEPIKGTRPRGKDNDEDILLAGDLLSDPKDRAENIMIADLLRNDLSRVCDDFSIREDAICELMTLKNVFHLVSKISGALRQDVTFSEILRALFPCGSITGAPKVEAMRTIARTEKIGRGPYCGAIGYFSDHGRADFSVAIRIMLVSERSLSIPVGGGITLRSDPEKEYRETLDKAKGVLSSIGMAAADIR</sequence>
<dbReference type="RefSeq" id="WP_369313047.1">
    <property type="nucleotide sequence ID" value="NZ_JBEHZE010000001.1"/>
</dbReference>
<dbReference type="SUPFAM" id="SSF56322">
    <property type="entry name" value="ADC synthase"/>
    <property type="match status" value="1"/>
</dbReference>
<comment type="caution">
    <text evidence="3">The sequence shown here is derived from an EMBL/GenBank/DDBJ whole genome shotgun (WGS) entry which is preliminary data.</text>
</comment>